<feature type="non-terminal residue" evidence="2">
    <location>
        <position position="1"/>
    </location>
</feature>
<protein>
    <submittedName>
        <fullName evidence="2">Uncharacterized protein</fullName>
    </submittedName>
</protein>
<dbReference type="EMBL" id="QJKJ01001675">
    <property type="protein sequence ID" value="RDY06508.1"/>
    <property type="molecule type" value="Genomic_DNA"/>
</dbReference>
<keyword evidence="3" id="KW-1185">Reference proteome</keyword>
<keyword evidence="1" id="KW-1133">Transmembrane helix</keyword>
<feature type="non-terminal residue" evidence="2">
    <location>
        <position position="95"/>
    </location>
</feature>
<gene>
    <name evidence="2" type="ORF">CR513_09502</name>
</gene>
<keyword evidence="1" id="KW-0472">Membrane</keyword>
<organism evidence="2 3">
    <name type="scientific">Mucuna pruriens</name>
    <name type="common">Velvet bean</name>
    <name type="synonym">Dolichos pruriens</name>
    <dbReference type="NCBI Taxonomy" id="157652"/>
    <lineage>
        <taxon>Eukaryota</taxon>
        <taxon>Viridiplantae</taxon>
        <taxon>Streptophyta</taxon>
        <taxon>Embryophyta</taxon>
        <taxon>Tracheophyta</taxon>
        <taxon>Spermatophyta</taxon>
        <taxon>Magnoliopsida</taxon>
        <taxon>eudicotyledons</taxon>
        <taxon>Gunneridae</taxon>
        <taxon>Pentapetalae</taxon>
        <taxon>rosids</taxon>
        <taxon>fabids</taxon>
        <taxon>Fabales</taxon>
        <taxon>Fabaceae</taxon>
        <taxon>Papilionoideae</taxon>
        <taxon>50 kb inversion clade</taxon>
        <taxon>NPAAA clade</taxon>
        <taxon>indigoferoid/millettioid clade</taxon>
        <taxon>Phaseoleae</taxon>
        <taxon>Mucuna</taxon>
    </lineage>
</organism>
<keyword evidence="1" id="KW-0812">Transmembrane</keyword>
<accession>A0A371HUP3</accession>
<evidence type="ECO:0000313" key="3">
    <source>
        <dbReference type="Proteomes" id="UP000257109"/>
    </source>
</evidence>
<comment type="caution">
    <text evidence="2">The sequence shown here is derived from an EMBL/GenBank/DDBJ whole genome shotgun (WGS) entry which is preliminary data.</text>
</comment>
<feature type="transmembrane region" description="Helical" evidence="1">
    <location>
        <begin position="6"/>
        <end position="25"/>
    </location>
</feature>
<evidence type="ECO:0000313" key="2">
    <source>
        <dbReference type="EMBL" id="RDY06508.1"/>
    </source>
</evidence>
<dbReference type="Proteomes" id="UP000257109">
    <property type="component" value="Unassembled WGS sequence"/>
</dbReference>
<evidence type="ECO:0000256" key="1">
    <source>
        <dbReference type="SAM" id="Phobius"/>
    </source>
</evidence>
<dbReference type="AlphaFoldDB" id="A0A371HUP3"/>
<reference evidence="2" key="1">
    <citation type="submission" date="2018-05" db="EMBL/GenBank/DDBJ databases">
        <title>Draft genome of Mucuna pruriens seed.</title>
        <authorList>
            <person name="Nnadi N.E."/>
            <person name="Vos R."/>
            <person name="Hasami M.H."/>
            <person name="Devisetty U.K."/>
            <person name="Aguiy J.C."/>
        </authorList>
    </citation>
    <scope>NUCLEOTIDE SEQUENCE [LARGE SCALE GENOMIC DNA]</scope>
    <source>
        <strain evidence="2">JCA_2017</strain>
    </source>
</reference>
<proteinExistence type="predicted"/>
<name>A0A371HUP3_MUCPR</name>
<sequence length="95" mass="10985">MKIISSTIFIINNLIIFTIQIYFDFDGSKKTFNLKGRKLKLIPFNLSINRLTTNIDFNMLGISINFVCQEGENTYMDLLTLSSFRLLRDKLGVIN</sequence>